<evidence type="ECO:0000259" key="1">
    <source>
        <dbReference type="Pfam" id="PF08241"/>
    </source>
</evidence>
<dbReference type="Gene3D" id="3.40.50.150">
    <property type="entry name" value="Vaccinia Virus protein VP39"/>
    <property type="match status" value="1"/>
</dbReference>
<dbReference type="PANTHER" id="PTHR43861:SF1">
    <property type="entry name" value="TRANS-ACONITATE 2-METHYLTRANSFERASE"/>
    <property type="match status" value="1"/>
</dbReference>
<dbReference type="EMBL" id="JACIFP010000001">
    <property type="protein sequence ID" value="MBB4135232.1"/>
    <property type="molecule type" value="Genomic_DNA"/>
</dbReference>
<dbReference type="GO" id="GO:0008757">
    <property type="term" value="F:S-adenosylmethionine-dependent methyltransferase activity"/>
    <property type="evidence" value="ECO:0007669"/>
    <property type="project" value="InterPro"/>
</dbReference>
<comment type="caution">
    <text evidence="2">The sequence shown here is derived from an EMBL/GenBank/DDBJ whole genome shotgun (WGS) entry which is preliminary data.</text>
</comment>
<dbReference type="Proteomes" id="UP000551501">
    <property type="component" value="Unassembled WGS sequence"/>
</dbReference>
<dbReference type="AlphaFoldDB" id="A0A840EU60"/>
<dbReference type="PANTHER" id="PTHR43861">
    <property type="entry name" value="TRANS-ACONITATE 2-METHYLTRANSFERASE-RELATED"/>
    <property type="match status" value="1"/>
</dbReference>
<dbReference type="InterPro" id="IPR029063">
    <property type="entry name" value="SAM-dependent_MTases_sf"/>
</dbReference>
<evidence type="ECO:0000313" key="3">
    <source>
        <dbReference type="Proteomes" id="UP000551501"/>
    </source>
</evidence>
<dbReference type="SUPFAM" id="SSF53335">
    <property type="entry name" value="S-adenosyl-L-methionine-dependent methyltransferases"/>
    <property type="match status" value="1"/>
</dbReference>
<accession>A0A840EU60</accession>
<gene>
    <name evidence="2" type="ORF">BKA16_001784</name>
</gene>
<dbReference type="Pfam" id="PF08241">
    <property type="entry name" value="Methyltransf_11"/>
    <property type="match status" value="1"/>
</dbReference>
<dbReference type="RefSeq" id="WP_183370300.1">
    <property type="nucleotide sequence ID" value="NZ_BAABHL010000127.1"/>
</dbReference>
<dbReference type="InterPro" id="IPR013216">
    <property type="entry name" value="Methyltransf_11"/>
</dbReference>
<keyword evidence="2" id="KW-0489">Methyltransferase</keyword>
<evidence type="ECO:0000313" key="2">
    <source>
        <dbReference type="EMBL" id="MBB4135232.1"/>
    </source>
</evidence>
<reference evidence="2 3" key="1">
    <citation type="submission" date="2020-08" db="EMBL/GenBank/DDBJ databases">
        <title>Sequencing the genomes of 1000 actinobacteria strains.</title>
        <authorList>
            <person name="Klenk H.-P."/>
        </authorList>
    </citation>
    <scope>NUCLEOTIDE SEQUENCE [LARGE SCALE GENOMIC DNA]</scope>
    <source>
        <strain evidence="2 3">DSM 45298</strain>
    </source>
</reference>
<dbReference type="CDD" id="cd02440">
    <property type="entry name" value="AdoMet_MTases"/>
    <property type="match status" value="1"/>
</dbReference>
<keyword evidence="3" id="KW-1185">Reference proteome</keyword>
<keyword evidence="2" id="KW-0808">Transferase</keyword>
<dbReference type="GO" id="GO:0032259">
    <property type="term" value="P:methylation"/>
    <property type="evidence" value="ECO:0007669"/>
    <property type="project" value="UniProtKB-KW"/>
</dbReference>
<protein>
    <submittedName>
        <fullName evidence="2">SAM-dependent methyltransferase</fullName>
    </submittedName>
</protein>
<proteinExistence type="predicted"/>
<sequence>MTDETLGPDWTRHGAGWAAQDVVFDRIFAPVTRAIVEAADLSGTVLDIGCGTGTLIEAAVDAGATAVGVDISSAMVEAAAQRVPQATVVVADAQTTDLTALAPNGFDRFVSRFGVMFFGDPVAAFTNIRRAAAPDASMAFMCWQDGRKNPIFTLGTSTLIEALDEKPARPQPRAPGPVAFADSSYLRDVLTAAGWSAVAIDPFTFTADYSTPTSDGVEERLAVILATSTGQLVEGEVRERLGEDGWTELLDRVRESLRADVVDGRLAHEGHCWSVTARA</sequence>
<organism evidence="2 3">
    <name type="scientific">Gordonia humi</name>
    <dbReference type="NCBI Taxonomy" id="686429"/>
    <lineage>
        <taxon>Bacteria</taxon>
        <taxon>Bacillati</taxon>
        <taxon>Actinomycetota</taxon>
        <taxon>Actinomycetes</taxon>
        <taxon>Mycobacteriales</taxon>
        <taxon>Gordoniaceae</taxon>
        <taxon>Gordonia</taxon>
    </lineage>
</organism>
<feature type="domain" description="Methyltransferase type 11" evidence="1">
    <location>
        <begin position="46"/>
        <end position="139"/>
    </location>
</feature>
<name>A0A840EU60_9ACTN</name>